<keyword evidence="3" id="KW-0804">Transcription</keyword>
<dbReference type="STRING" id="180332.GCA_000797495_03257"/>
<accession>A0A4U8Q9U3</accession>
<dbReference type="SMART" id="SM00345">
    <property type="entry name" value="HTH_GNTR"/>
    <property type="match status" value="1"/>
</dbReference>
<keyword evidence="1" id="KW-0805">Transcription regulation</keyword>
<proteinExistence type="predicted"/>
<dbReference type="AlphaFoldDB" id="A0A4U8Q9U3"/>
<gene>
    <name evidence="5" type="primary">ytrA_4</name>
    <name evidence="5" type="ORF">DSM106044_01366</name>
</gene>
<evidence type="ECO:0000256" key="1">
    <source>
        <dbReference type="ARBA" id="ARBA00023015"/>
    </source>
</evidence>
<dbReference type="InterPro" id="IPR000524">
    <property type="entry name" value="Tscrpt_reg_HTH_GntR"/>
</dbReference>
<dbReference type="PANTHER" id="PTHR38445:SF7">
    <property type="entry name" value="GNTR-FAMILY TRANSCRIPTIONAL REGULATOR"/>
    <property type="match status" value="1"/>
</dbReference>
<comment type="caution">
    <text evidence="5">The sequence shown here is derived from an EMBL/GenBank/DDBJ whole genome shotgun (WGS) entry which is preliminary data.</text>
</comment>
<keyword evidence="2" id="KW-0238">DNA-binding</keyword>
<dbReference type="RefSeq" id="WP_027296579.1">
    <property type="nucleotide sequence ID" value="NZ_CABMJZ010000069.1"/>
</dbReference>
<evidence type="ECO:0000256" key="3">
    <source>
        <dbReference type="ARBA" id="ARBA00023163"/>
    </source>
</evidence>
<protein>
    <submittedName>
        <fullName evidence="5">HTH-type transcriptional repressor YtrA</fullName>
    </submittedName>
</protein>
<sequence length="124" mass="14162">MKILISNTTDKPLYQQIEEQIKDAIFKGELKEGDALPSIRGFANDLKVSVLTIRRVYDELEAEGFVTSQVGIGTFISAGNLELLRDSKRRLVEQKMQDMIMSAKTLEISKQELMDMMDILYDEE</sequence>
<dbReference type="Gene3D" id="1.10.10.10">
    <property type="entry name" value="Winged helix-like DNA-binding domain superfamily/Winged helix DNA-binding domain"/>
    <property type="match status" value="1"/>
</dbReference>
<dbReference type="InterPro" id="IPR036390">
    <property type="entry name" value="WH_DNA-bd_sf"/>
</dbReference>
<dbReference type="Proteomes" id="UP000306509">
    <property type="component" value="Unassembled WGS sequence"/>
</dbReference>
<dbReference type="EMBL" id="QGQD01000030">
    <property type="protein sequence ID" value="TLD01731.1"/>
    <property type="molecule type" value="Genomic_DNA"/>
</dbReference>
<dbReference type="GO" id="GO:0003700">
    <property type="term" value="F:DNA-binding transcription factor activity"/>
    <property type="evidence" value="ECO:0007669"/>
    <property type="project" value="InterPro"/>
</dbReference>
<keyword evidence="6" id="KW-1185">Reference proteome</keyword>
<dbReference type="InterPro" id="IPR036388">
    <property type="entry name" value="WH-like_DNA-bd_sf"/>
</dbReference>
<evidence type="ECO:0000313" key="5">
    <source>
        <dbReference type="EMBL" id="TLD01731.1"/>
    </source>
</evidence>
<organism evidence="5 6">
    <name type="scientific">Robinsoniella peoriensis</name>
    <dbReference type="NCBI Taxonomy" id="180332"/>
    <lineage>
        <taxon>Bacteria</taxon>
        <taxon>Bacillati</taxon>
        <taxon>Bacillota</taxon>
        <taxon>Clostridia</taxon>
        <taxon>Lachnospirales</taxon>
        <taxon>Lachnospiraceae</taxon>
        <taxon>Robinsoniella</taxon>
    </lineage>
</organism>
<reference evidence="5 6" key="1">
    <citation type="journal article" date="2019" name="Anaerobe">
        <title>Detection of Robinsoniella peoriensis in multiple bone samples of a trauma patient.</title>
        <authorList>
            <person name="Schrottner P."/>
            <person name="Hartwich K."/>
            <person name="Bunk B."/>
            <person name="Schober I."/>
            <person name="Helbig S."/>
            <person name="Rudolph W.W."/>
            <person name="Gunzer F."/>
        </authorList>
    </citation>
    <scope>NUCLEOTIDE SEQUENCE [LARGE SCALE GENOMIC DNA]</scope>
    <source>
        <strain evidence="5 6">DSM 106044</strain>
    </source>
</reference>
<dbReference type="OrthoDB" id="9801546at2"/>
<evidence type="ECO:0000256" key="2">
    <source>
        <dbReference type="ARBA" id="ARBA00023125"/>
    </source>
</evidence>
<evidence type="ECO:0000313" key="6">
    <source>
        <dbReference type="Proteomes" id="UP000306509"/>
    </source>
</evidence>
<feature type="domain" description="HTH gntR-type" evidence="4">
    <location>
        <begin position="11"/>
        <end position="79"/>
    </location>
</feature>
<dbReference type="GO" id="GO:0003677">
    <property type="term" value="F:DNA binding"/>
    <property type="evidence" value="ECO:0007669"/>
    <property type="project" value="UniProtKB-KW"/>
</dbReference>
<dbReference type="SUPFAM" id="SSF46785">
    <property type="entry name" value="Winged helix' DNA-binding domain"/>
    <property type="match status" value="1"/>
</dbReference>
<dbReference type="CDD" id="cd07377">
    <property type="entry name" value="WHTH_GntR"/>
    <property type="match status" value="1"/>
</dbReference>
<evidence type="ECO:0000259" key="4">
    <source>
        <dbReference type="PROSITE" id="PS50949"/>
    </source>
</evidence>
<dbReference type="Pfam" id="PF00392">
    <property type="entry name" value="GntR"/>
    <property type="match status" value="1"/>
</dbReference>
<dbReference type="PANTHER" id="PTHR38445">
    <property type="entry name" value="HTH-TYPE TRANSCRIPTIONAL REPRESSOR YTRA"/>
    <property type="match status" value="1"/>
</dbReference>
<name>A0A4U8Q9U3_9FIRM</name>
<dbReference type="PROSITE" id="PS50949">
    <property type="entry name" value="HTH_GNTR"/>
    <property type="match status" value="1"/>
</dbReference>